<gene>
    <name evidence="1" type="ORF">FKW77_006051</name>
</gene>
<protein>
    <submittedName>
        <fullName evidence="1">Uncharacterized protein</fullName>
    </submittedName>
</protein>
<sequence length="346" mass="36876">MGYCTFDSPNLPRQIDISTAAFYVDSGNTNWLGATGSFYSGNAICSFPTKTISTISQGNTIYDTYSVTPYLVYPTTGLFGGASSVQCNALTPSTTSSGTATGAITYDNFQCPDVTLNQMPTGTYKVLFSQDLRSLISSNVFIIKSTTTSTQWIEDQITYTTTLTPMPAATASENATIGTRTSSTTLYPAPAATQTLSPYVASVTSTSVITPPPFSTSTTTVYTDTVTNPLYADPVPSSSTTLTIYDETETVYDSTTITSTYVESDTSYINDCTIPPAPYNSSSSAGAASSSRAADADYDYNAYFCGSVKLKLRCGNHNSLYQSALFGRTQRQFFSGGVKPNHSGCR</sequence>
<dbReference type="OrthoDB" id="10660206at2759"/>
<dbReference type="AlphaFoldDB" id="A0A517KZJ3"/>
<keyword evidence="2" id="KW-1185">Reference proteome</keyword>
<reference evidence="1 2" key="1">
    <citation type="submission" date="2019-07" db="EMBL/GenBank/DDBJ databases">
        <title>Finished genome of Venturia effusa.</title>
        <authorList>
            <person name="Young C.A."/>
            <person name="Cox M.P."/>
            <person name="Ganley A.R.D."/>
            <person name="David W.J."/>
        </authorList>
    </citation>
    <scope>NUCLEOTIDE SEQUENCE [LARGE SCALE GENOMIC DNA]</scope>
    <source>
        <strain evidence="2">albino</strain>
    </source>
</reference>
<evidence type="ECO:0000313" key="2">
    <source>
        <dbReference type="Proteomes" id="UP000316270"/>
    </source>
</evidence>
<dbReference type="EMBL" id="CP042186">
    <property type="protein sequence ID" value="QDS68804.1"/>
    <property type="molecule type" value="Genomic_DNA"/>
</dbReference>
<organism evidence="1 2">
    <name type="scientific">Venturia effusa</name>
    <dbReference type="NCBI Taxonomy" id="50376"/>
    <lineage>
        <taxon>Eukaryota</taxon>
        <taxon>Fungi</taxon>
        <taxon>Dikarya</taxon>
        <taxon>Ascomycota</taxon>
        <taxon>Pezizomycotina</taxon>
        <taxon>Dothideomycetes</taxon>
        <taxon>Pleosporomycetidae</taxon>
        <taxon>Venturiales</taxon>
        <taxon>Venturiaceae</taxon>
        <taxon>Venturia</taxon>
    </lineage>
</organism>
<proteinExistence type="predicted"/>
<accession>A0A517KZJ3</accession>
<dbReference type="Proteomes" id="UP000316270">
    <property type="component" value="Chromosome 2"/>
</dbReference>
<name>A0A517KZJ3_9PEZI</name>
<evidence type="ECO:0000313" key="1">
    <source>
        <dbReference type="EMBL" id="QDS68804.1"/>
    </source>
</evidence>